<feature type="transmembrane region" description="Helical" evidence="1">
    <location>
        <begin position="21"/>
        <end position="43"/>
    </location>
</feature>
<gene>
    <name evidence="3" type="ORF">EXZ61_07815</name>
</gene>
<proteinExistence type="predicted"/>
<keyword evidence="4" id="KW-1185">Reference proteome</keyword>
<dbReference type="KEGG" id="rhg:EXZ61_07815"/>
<feature type="transmembrane region" description="Helical" evidence="1">
    <location>
        <begin position="253"/>
        <end position="280"/>
    </location>
</feature>
<feature type="transmembrane region" description="Helical" evidence="1">
    <location>
        <begin position="88"/>
        <end position="109"/>
    </location>
</feature>
<reference evidence="4" key="1">
    <citation type="submission" date="2019-02" db="EMBL/GenBank/DDBJ databases">
        <title>Complete genome sequence of Rhodoferax sp. Gr-4.</title>
        <authorList>
            <person name="Jin L."/>
        </authorList>
    </citation>
    <scope>NUCLEOTIDE SEQUENCE [LARGE SCALE GENOMIC DNA]</scope>
    <source>
        <strain evidence="4">Gr-4</strain>
    </source>
</reference>
<evidence type="ECO:0000313" key="4">
    <source>
        <dbReference type="Proteomes" id="UP000317365"/>
    </source>
</evidence>
<evidence type="ECO:0000259" key="2">
    <source>
        <dbReference type="SMART" id="SM00014"/>
    </source>
</evidence>
<name>A0A515EN65_9BURK</name>
<sequence length="298" mass="32317">MNILHDLAWVLPLRSPEATQLALAFSWLGYTSFIMFFVAIGYWTSSKTIFLRLLVLVAANALVNALIKDIFQDPRPPLELRLDGMVGNSYGLPSGHAQLAVVLWIGLALEVRKVWAWMVFTLIALGVMFSRLYLGVHDLEDVLAGAALGSVSLLVSQAPSVQNWVQSHSITRQSLGVAGISGIALAAWPGVAPDYIPMLAAWLIAALWSLEADERYVGFAPPTLWWKKVLAALIGAACLYLEQKALKLAGAAWAITPMLWALVAGITSGVLVSLVVPWLLSKARLASMCPPPDRGQEH</sequence>
<keyword evidence="1" id="KW-1133">Transmembrane helix</keyword>
<keyword evidence="1" id="KW-0812">Transmembrane</keyword>
<dbReference type="InterPro" id="IPR000326">
    <property type="entry name" value="PAP2/HPO"/>
</dbReference>
<keyword evidence="1" id="KW-0472">Membrane</keyword>
<dbReference type="SMART" id="SM00014">
    <property type="entry name" value="acidPPc"/>
    <property type="match status" value="1"/>
</dbReference>
<feature type="transmembrane region" description="Helical" evidence="1">
    <location>
        <begin position="170"/>
        <end position="188"/>
    </location>
</feature>
<protein>
    <submittedName>
        <fullName evidence="3">Phosphatase PAP2 family protein</fullName>
    </submittedName>
</protein>
<feature type="transmembrane region" description="Helical" evidence="1">
    <location>
        <begin position="115"/>
        <end position="134"/>
    </location>
</feature>
<dbReference type="PANTHER" id="PTHR14969">
    <property type="entry name" value="SPHINGOSINE-1-PHOSPHATE PHOSPHOHYDROLASE"/>
    <property type="match status" value="1"/>
</dbReference>
<accession>A0A515EN65</accession>
<evidence type="ECO:0000256" key="1">
    <source>
        <dbReference type="SAM" id="Phobius"/>
    </source>
</evidence>
<evidence type="ECO:0000313" key="3">
    <source>
        <dbReference type="EMBL" id="QDL54082.1"/>
    </source>
</evidence>
<dbReference type="PANTHER" id="PTHR14969:SF13">
    <property type="entry name" value="AT30094P"/>
    <property type="match status" value="1"/>
</dbReference>
<organism evidence="3 4">
    <name type="scientific">Rhodoferax aquaticus</name>
    <dbReference type="NCBI Taxonomy" id="2527691"/>
    <lineage>
        <taxon>Bacteria</taxon>
        <taxon>Pseudomonadati</taxon>
        <taxon>Pseudomonadota</taxon>
        <taxon>Betaproteobacteria</taxon>
        <taxon>Burkholderiales</taxon>
        <taxon>Comamonadaceae</taxon>
        <taxon>Rhodoferax</taxon>
    </lineage>
</organism>
<feature type="transmembrane region" description="Helical" evidence="1">
    <location>
        <begin position="141"/>
        <end position="158"/>
    </location>
</feature>
<dbReference type="SUPFAM" id="SSF48317">
    <property type="entry name" value="Acid phosphatase/Vanadium-dependent haloperoxidase"/>
    <property type="match status" value="1"/>
</dbReference>
<dbReference type="AlphaFoldDB" id="A0A515EN65"/>
<dbReference type="InterPro" id="IPR036938">
    <property type="entry name" value="PAP2/HPO_sf"/>
</dbReference>
<dbReference type="Proteomes" id="UP000317365">
    <property type="component" value="Chromosome"/>
</dbReference>
<dbReference type="EMBL" id="CP036282">
    <property type="protein sequence ID" value="QDL54082.1"/>
    <property type="molecule type" value="Genomic_DNA"/>
</dbReference>
<feature type="domain" description="Phosphatidic acid phosphatase type 2/haloperoxidase" evidence="2">
    <location>
        <begin position="48"/>
        <end position="157"/>
    </location>
</feature>
<dbReference type="Pfam" id="PF01569">
    <property type="entry name" value="PAP2"/>
    <property type="match status" value="1"/>
</dbReference>
<feature type="transmembrane region" description="Helical" evidence="1">
    <location>
        <begin position="49"/>
        <end position="67"/>
    </location>
</feature>
<dbReference type="Gene3D" id="1.20.144.10">
    <property type="entry name" value="Phosphatidic acid phosphatase type 2/haloperoxidase"/>
    <property type="match status" value="1"/>
</dbReference>
<reference evidence="4" key="2">
    <citation type="journal article" date="2020" name="Int. J. Syst. Evol. Microbiol.">
        <title>Genomic insights into a novel species Rhodoferax aquaticus sp. nov., isolated from freshwater.</title>
        <authorList>
            <person name="Li T."/>
            <person name="Zhuo Y."/>
            <person name="Jin C.Z."/>
            <person name="Wu X."/>
            <person name="Ko S.R."/>
            <person name="Jin F.J."/>
            <person name="Ahn C.Y."/>
            <person name="Oh H.M."/>
            <person name="Lee H.G."/>
            <person name="Jin L."/>
        </authorList>
    </citation>
    <scope>NUCLEOTIDE SEQUENCE [LARGE SCALE GENOMIC DNA]</scope>
    <source>
        <strain evidence="4">Gr-4</strain>
    </source>
</reference>